<dbReference type="KEGG" id="rcm:A1E_04110"/>
<reference evidence="2" key="1">
    <citation type="submission" date="2007-09" db="EMBL/GenBank/DDBJ databases">
        <title>Complete genome sequence of Rickettsia canadensis.</title>
        <authorList>
            <person name="Madan A."/>
            <person name="Fahey J."/>
            <person name="Helton E."/>
            <person name="Ketteman M."/>
            <person name="Madan A."/>
            <person name="Rodrigues S."/>
            <person name="Sanchez A."/>
            <person name="Whiting M."/>
            <person name="Dasch G."/>
            <person name="Eremeeva M."/>
        </authorList>
    </citation>
    <scope>NUCLEOTIDE SEQUENCE [LARGE SCALE GENOMIC DNA]</scope>
    <source>
        <strain evidence="2">McKiel</strain>
    </source>
</reference>
<organism evidence="1 2">
    <name type="scientific">Rickettsia canadensis (strain McKiel)</name>
    <dbReference type="NCBI Taxonomy" id="293613"/>
    <lineage>
        <taxon>Bacteria</taxon>
        <taxon>Pseudomonadati</taxon>
        <taxon>Pseudomonadota</taxon>
        <taxon>Alphaproteobacteria</taxon>
        <taxon>Rickettsiales</taxon>
        <taxon>Rickettsiaceae</taxon>
        <taxon>Rickettsieae</taxon>
        <taxon>Rickettsia</taxon>
        <taxon>belli group</taxon>
    </lineage>
</organism>
<dbReference type="Proteomes" id="UP000007056">
    <property type="component" value="Chromosome"/>
</dbReference>
<gene>
    <name evidence="1" type="ordered locus">A1E_04110</name>
</gene>
<evidence type="ECO:0000313" key="1">
    <source>
        <dbReference type="EMBL" id="ABV73749.1"/>
    </source>
</evidence>
<dbReference type="AlphaFoldDB" id="A8EZG6"/>
<name>A8EZG6_RICCK</name>
<sequence>MIFDNYKEIHITESLILKLHSDMLVYSDNMCHKGNYKFTLNRVEAKDYDSNVVGV</sequence>
<proteinExistence type="predicted"/>
<accession>A8EZG6</accession>
<protein>
    <submittedName>
        <fullName evidence="1">Uncharacterized protein</fullName>
    </submittedName>
</protein>
<dbReference type="HOGENOM" id="CLU_3029508_0_0_5"/>
<dbReference type="EMBL" id="CP000409">
    <property type="protein sequence ID" value="ABV73749.1"/>
    <property type="molecule type" value="Genomic_DNA"/>
</dbReference>
<evidence type="ECO:0000313" key="2">
    <source>
        <dbReference type="Proteomes" id="UP000007056"/>
    </source>
</evidence>